<comment type="caution">
    <text evidence="2">The sequence shown here is derived from an EMBL/GenBank/DDBJ whole genome shotgun (WGS) entry which is preliminary data.</text>
</comment>
<protein>
    <recommendedName>
        <fullName evidence="4">Thioredoxin</fullName>
    </recommendedName>
</protein>
<feature type="region of interest" description="Disordered" evidence="1">
    <location>
        <begin position="168"/>
        <end position="194"/>
    </location>
</feature>
<reference evidence="2 3" key="1">
    <citation type="submission" date="2024-09" db="EMBL/GenBank/DDBJ databases">
        <authorList>
            <person name="Sun Q."/>
            <person name="Mori K."/>
        </authorList>
    </citation>
    <scope>NUCLEOTIDE SEQUENCE [LARGE SCALE GENOMIC DNA]</scope>
    <source>
        <strain evidence="2 3">JCM 9767</strain>
    </source>
</reference>
<accession>A0ABV5LB52</accession>
<dbReference type="EMBL" id="JBHMDI010000046">
    <property type="protein sequence ID" value="MFB9349390.1"/>
    <property type="molecule type" value="Genomic_DNA"/>
</dbReference>
<name>A0ABV5LB52_9ACTN</name>
<evidence type="ECO:0008006" key="4">
    <source>
        <dbReference type="Google" id="ProtNLM"/>
    </source>
</evidence>
<dbReference type="Proteomes" id="UP001589753">
    <property type="component" value="Unassembled WGS sequence"/>
</dbReference>
<gene>
    <name evidence="2" type="ORF">ACFFUA_18295</name>
</gene>
<organism evidence="2 3">
    <name type="scientific">Streptomyces heliomycini</name>
    <dbReference type="NCBI Taxonomy" id="284032"/>
    <lineage>
        <taxon>Bacteria</taxon>
        <taxon>Bacillati</taxon>
        <taxon>Actinomycetota</taxon>
        <taxon>Actinomycetes</taxon>
        <taxon>Kitasatosporales</taxon>
        <taxon>Streptomycetaceae</taxon>
        <taxon>Streptomyces</taxon>
    </lineage>
</organism>
<sequence length="194" mass="19980">MSAADAGPNAETAGRRVEEVLDRLASLGDRAACEAAEELVRVLMEFYGAGFARAVDLLGRRPERPAREAVDALLRDELVAGLLVLHGLHPHDAPTRIAHALDALPQDVENTGFDPVTGELRLRPVSSGGCGCGGSRDAVERAARDTLACFAPEVTAVTWEPDAASGPVLLQIGAGPPGASPSGPNGRPPATAAP</sequence>
<keyword evidence="3" id="KW-1185">Reference proteome</keyword>
<feature type="compositionally biased region" description="Low complexity" evidence="1">
    <location>
        <begin position="180"/>
        <end position="194"/>
    </location>
</feature>
<evidence type="ECO:0000313" key="2">
    <source>
        <dbReference type="EMBL" id="MFB9349390.1"/>
    </source>
</evidence>
<proteinExistence type="predicted"/>
<dbReference type="RefSeq" id="WP_366483345.1">
    <property type="nucleotide sequence ID" value="NZ_JBHMDI010000046.1"/>
</dbReference>
<evidence type="ECO:0000256" key="1">
    <source>
        <dbReference type="SAM" id="MobiDB-lite"/>
    </source>
</evidence>
<evidence type="ECO:0000313" key="3">
    <source>
        <dbReference type="Proteomes" id="UP001589753"/>
    </source>
</evidence>